<protein>
    <submittedName>
        <fullName evidence="2">Uncharacterized protein</fullName>
    </submittedName>
</protein>
<dbReference type="Gene3D" id="1.25.40.10">
    <property type="entry name" value="Tetratricopeptide repeat domain"/>
    <property type="match status" value="1"/>
</dbReference>
<dbReference type="InterPro" id="IPR011990">
    <property type="entry name" value="TPR-like_helical_dom_sf"/>
</dbReference>
<reference evidence="2" key="1">
    <citation type="submission" date="2018-05" db="EMBL/GenBank/DDBJ databases">
        <authorList>
            <person name="Lanie J.A."/>
            <person name="Ng W.-L."/>
            <person name="Kazmierczak K.M."/>
            <person name="Andrzejewski T.M."/>
            <person name="Davidsen T.M."/>
            <person name="Wayne K.J."/>
            <person name="Tettelin H."/>
            <person name="Glass J.I."/>
            <person name="Rusch D."/>
            <person name="Podicherti R."/>
            <person name="Tsui H.-C.T."/>
            <person name="Winkler M.E."/>
        </authorList>
    </citation>
    <scope>NUCLEOTIDE SEQUENCE</scope>
</reference>
<gene>
    <name evidence="2" type="ORF">METZ01_LOCUS29180</name>
</gene>
<proteinExistence type="predicted"/>
<feature type="compositionally biased region" description="Acidic residues" evidence="1">
    <location>
        <begin position="202"/>
        <end position="214"/>
    </location>
</feature>
<dbReference type="SUPFAM" id="SSF48452">
    <property type="entry name" value="TPR-like"/>
    <property type="match status" value="1"/>
</dbReference>
<organism evidence="2">
    <name type="scientific">marine metagenome</name>
    <dbReference type="NCBI Taxonomy" id="408172"/>
    <lineage>
        <taxon>unclassified sequences</taxon>
        <taxon>metagenomes</taxon>
        <taxon>ecological metagenomes</taxon>
    </lineage>
</organism>
<dbReference type="EMBL" id="UINC01001273">
    <property type="protein sequence ID" value="SUZ76326.1"/>
    <property type="molecule type" value="Genomic_DNA"/>
</dbReference>
<evidence type="ECO:0000313" key="2">
    <source>
        <dbReference type="EMBL" id="SUZ76326.1"/>
    </source>
</evidence>
<accession>A0A381QAJ0</accession>
<feature type="region of interest" description="Disordered" evidence="1">
    <location>
        <begin position="188"/>
        <end position="214"/>
    </location>
</feature>
<evidence type="ECO:0000256" key="1">
    <source>
        <dbReference type="SAM" id="MobiDB-lite"/>
    </source>
</evidence>
<sequence>MDFVFGDSWLRMTVISVTLAGLVFTWTNERKSVERANRLHRTGDLPQASAVYQNRIDSDSLRLDLRYNLGTSLLELGSARAEEELTRGVESNDDQVTKLALYNLGVSRLLRAVSAENVDSMIIHARASVQANRNTLRLSSDQTDAKWNLSMAQRLLDSIDAANRRAGRVTAEGPANPDELVPAENMLEGEEEDPRQGFAPLEGDDESLAELSEEEPLSFAEAAEILGVTRLDGAAIMRKLLALESRARWGRQLGRAGPKR</sequence>
<dbReference type="AlphaFoldDB" id="A0A381QAJ0"/>
<name>A0A381QAJ0_9ZZZZ</name>